<accession>A0A183T1A5</accession>
<reference evidence="3 4" key="2">
    <citation type="submission" date="2018-11" db="EMBL/GenBank/DDBJ databases">
        <authorList>
            <consortium name="Pathogen Informatics"/>
        </authorList>
    </citation>
    <scope>NUCLEOTIDE SEQUENCE [LARGE SCALE GENOMIC DNA]</scope>
    <source>
        <strain evidence="3 4">NST_G2</strain>
    </source>
</reference>
<sequence>MTWISHPPYQKSSWPSNNFSLWVSTGILRDAGQSLRARWFADDGEIYNDTEELWYPEQVPQSHDWTQSTLDLTSPVAIAACDDNSGFCAQYTSHSGAFCLLLTTQDSACSAPSTTTTCNLQNRRIGLVGYLRIHRTETGGPMHGAPIHIRDRRLHCPHCPRVFTHRMSLFGHMRIHDSGIHRNADNNDASCTPSAAANLTATAIPTTTNDNPATSPNLSCPPCAHNFTSRIGLTTVRGPAPSPVIGLLDSVLTPGPGVGVEQKMHRTPTLWDPSQLWWQAQDGSSHAGNLHRLPSPGFLTLSWHRAQVVNAPVAAFTLNPTLICGSSKLGLPSGHTPRPVTTGGLNQVRVSGAVCATTPDNSRSNRPERRKALVARELARYKVDIAALSVTRFAEQGQLEEVGAGYTFWSGRSKSERHDAGVAFAIRNEIVGRLPCLPQGINDHLMSLRLTS</sequence>
<dbReference type="WBParaSite" id="SSLN_0001065101-mRNA-1">
    <property type="protein sequence ID" value="SSLN_0001065101-mRNA-1"/>
    <property type="gene ID" value="SSLN_0001065101"/>
</dbReference>
<reference evidence="5" key="1">
    <citation type="submission" date="2016-06" db="UniProtKB">
        <authorList>
            <consortium name="WormBaseParasite"/>
        </authorList>
    </citation>
    <scope>IDENTIFICATION</scope>
</reference>
<dbReference type="SMART" id="SM00355">
    <property type="entry name" value="ZnF_C2H2"/>
    <property type="match status" value="1"/>
</dbReference>
<evidence type="ECO:0000313" key="5">
    <source>
        <dbReference type="WBParaSite" id="SSLN_0001065101-mRNA-1"/>
    </source>
</evidence>
<evidence type="ECO:0000313" key="3">
    <source>
        <dbReference type="EMBL" id="VDL96638.1"/>
    </source>
</evidence>
<organism evidence="5">
    <name type="scientific">Schistocephalus solidus</name>
    <name type="common">Tapeworm</name>
    <dbReference type="NCBI Taxonomy" id="70667"/>
    <lineage>
        <taxon>Eukaryota</taxon>
        <taxon>Metazoa</taxon>
        <taxon>Spiralia</taxon>
        <taxon>Lophotrochozoa</taxon>
        <taxon>Platyhelminthes</taxon>
        <taxon>Cestoda</taxon>
        <taxon>Eucestoda</taxon>
        <taxon>Diphyllobothriidea</taxon>
        <taxon>Diphyllobothriidae</taxon>
        <taxon>Schistocephalus</taxon>
    </lineage>
</organism>
<keyword evidence="1" id="KW-0862">Zinc</keyword>
<evidence type="ECO:0000256" key="1">
    <source>
        <dbReference type="PROSITE-ProRule" id="PRU00042"/>
    </source>
</evidence>
<gene>
    <name evidence="3" type="ORF">SSLN_LOCUS10253</name>
</gene>
<proteinExistence type="predicted"/>
<feature type="domain" description="C2H2-type" evidence="2">
    <location>
        <begin position="154"/>
        <end position="176"/>
    </location>
</feature>
<keyword evidence="1" id="KW-0863">Zinc-finger</keyword>
<keyword evidence="4" id="KW-1185">Reference proteome</keyword>
<dbReference type="AlphaFoldDB" id="A0A183T1A5"/>
<evidence type="ECO:0000313" key="4">
    <source>
        <dbReference type="Proteomes" id="UP000275846"/>
    </source>
</evidence>
<name>A0A183T1A5_SCHSO</name>
<evidence type="ECO:0000259" key="2">
    <source>
        <dbReference type="PROSITE" id="PS50157"/>
    </source>
</evidence>
<dbReference type="InterPro" id="IPR013087">
    <property type="entry name" value="Znf_C2H2_type"/>
</dbReference>
<dbReference type="PROSITE" id="PS50157">
    <property type="entry name" value="ZINC_FINGER_C2H2_2"/>
    <property type="match status" value="1"/>
</dbReference>
<dbReference type="SUPFAM" id="SSF57667">
    <property type="entry name" value="beta-beta-alpha zinc fingers"/>
    <property type="match status" value="1"/>
</dbReference>
<dbReference type="GO" id="GO:0008270">
    <property type="term" value="F:zinc ion binding"/>
    <property type="evidence" value="ECO:0007669"/>
    <property type="project" value="UniProtKB-KW"/>
</dbReference>
<dbReference type="InterPro" id="IPR036236">
    <property type="entry name" value="Znf_C2H2_sf"/>
</dbReference>
<dbReference type="PROSITE" id="PS00028">
    <property type="entry name" value="ZINC_FINGER_C2H2_1"/>
    <property type="match status" value="1"/>
</dbReference>
<dbReference type="EMBL" id="UYSU01035751">
    <property type="protein sequence ID" value="VDL96638.1"/>
    <property type="molecule type" value="Genomic_DNA"/>
</dbReference>
<dbReference type="Proteomes" id="UP000275846">
    <property type="component" value="Unassembled WGS sequence"/>
</dbReference>
<keyword evidence="1" id="KW-0479">Metal-binding</keyword>
<protein>
    <submittedName>
        <fullName evidence="5">C2H2-type domain-containing protein</fullName>
    </submittedName>
</protein>